<evidence type="ECO:0000313" key="1">
    <source>
        <dbReference type="EMBL" id="GAG28217.1"/>
    </source>
</evidence>
<name>X0WYC7_9ZZZZ</name>
<organism evidence="1">
    <name type="scientific">marine sediment metagenome</name>
    <dbReference type="NCBI Taxonomy" id="412755"/>
    <lineage>
        <taxon>unclassified sequences</taxon>
        <taxon>metagenomes</taxon>
        <taxon>ecological metagenomes</taxon>
    </lineage>
</organism>
<protein>
    <recommendedName>
        <fullName evidence="2">Asl1-like glycosyl hydrolase catalytic domain-containing protein</fullName>
    </recommendedName>
</protein>
<dbReference type="PANTHER" id="PTHR12631:SF10">
    <property type="entry name" value="BETA-XYLOSIDASE-LIKE PROTEIN-RELATED"/>
    <property type="match status" value="1"/>
</dbReference>
<dbReference type="InterPro" id="IPR051923">
    <property type="entry name" value="Glycosyl_Hydrolase_39"/>
</dbReference>
<feature type="non-terminal residue" evidence="1">
    <location>
        <position position="1"/>
    </location>
</feature>
<sequence>FRPPDPDAYTELLCTAYARIKEANPDAEVLAAGLAPTMAPPGSEWGMDDLVFLQSMYDAGASPCFDGLAIHAYGFTFPPDEPADAREVNFARAELIRELMVSNGDAHKPCYITEGGWNDHPRWTKAVRPYQRLEYTIGAYEKALGEWDWCRAVCLWAFRYPWPAKTYQDSFTFVSPEFIPKPVYLETMHYAHGEPFEYLGK</sequence>
<dbReference type="EMBL" id="BARS01031244">
    <property type="protein sequence ID" value="GAG28217.1"/>
    <property type="molecule type" value="Genomic_DNA"/>
</dbReference>
<proteinExistence type="predicted"/>
<reference evidence="1" key="1">
    <citation type="journal article" date="2014" name="Front. Microbiol.">
        <title>High frequency of phylogenetically diverse reductive dehalogenase-homologous genes in deep subseafloor sedimentary metagenomes.</title>
        <authorList>
            <person name="Kawai M."/>
            <person name="Futagami T."/>
            <person name="Toyoda A."/>
            <person name="Takaki Y."/>
            <person name="Nishi S."/>
            <person name="Hori S."/>
            <person name="Arai W."/>
            <person name="Tsubouchi T."/>
            <person name="Morono Y."/>
            <person name="Uchiyama I."/>
            <person name="Ito T."/>
            <person name="Fujiyama A."/>
            <person name="Inagaki F."/>
            <person name="Takami H."/>
        </authorList>
    </citation>
    <scope>NUCLEOTIDE SEQUENCE</scope>
    <source>
        <strain evidence="1">Expedition CK06-06</strain>
    </source>
</reference>
<dbReference type="InterPro" id="IPR017853">
    <property type="entry name" value="GH"/>
</dbReference>
<comment type="caution">
    <text evidence="1">The sequence shown here is derived from an EMBL/GenBank/DDBJ whole genome shotgun (WGS) entry which is preliminary data.</text>
</comment>
<dbReference type="GO" id="GO:0004553">
    <property type="term" value="F:hydrolase activity, hydrolyzing O-glycosyl compounds"/>
    <property type="evidence" value="ECO:0007669"/>
    <property type="project" value="TreeGrafter"/>
</dbReference>
<gene>
    <name evidence="1" type="ORF">S01H1_48641</name>
</gene>
<dbReference type="PANTHER" id="PTHR12631">
    <property type="entry name" value="ALPHA-L-IDURONIDASE"/>
    <property type="match status" value="1"/>
</dbReference>
<dbReference type="AlphaFoldDB" id="X0WYC7"/>
<dbReference type="SUPFAM" id="SSF51445">
    <property type="entry name" value="(Trans)glycosidases"/>
    <property type="match status" value="1"/>
</dbReference>
<evidence type="ECO:0008006" key="2">
    <source>
        <dbReference type="Google" id="ProtNLM"/>
    </source>
</evidence>
<accession>X0WYC7</accession>
<dbReference type="Gene3D" id="3.20.20.80">
    <property type="entry name" value="Glycosidases"/>
    <property type="match status" value="1"/>
</dbReference>